<dbReference type="PANTHER" id="PTHR42928">
    <property type="entry name" value="TRICARBOXYLATE-BINDING PROTEIN"/>
    <property type="match status" value="1"/>
</dbReference>
<evidence type="ECO:0000256" key="2">
    <source>
        <dbReference type="SAM" id="SignalP"/>
    </source>
</evidence>
<organism evidence="3 4">
    <name type="scientific">Variovorax ureilyticus</name>
    <dbReference type="NCBI Taxonomy" id="1836198"/>
    <lineage>
        <taxon>Bacteria</taxon>
        <taxon>Pseudomonadati</taxon>
        <taxon>Pseudomonadota</taxon>
        <taxon>Betaproteobacteria</taxon>
        <taxon>Burkholderiales</taxon>
        <taxon>Comamonadaceae</taxon>
        <taxon>Variovorax</taxon>
    </lineage>
</organism>
<proteinExistence type="inferred from homology"/>
<dbReference type="Gene3D" id="3.40.190.150">
    <property type="entry name" value="Bordetella uptake gene, domain 1"/>
    <property type="match status" value="1"/>
</dbReference>
<dbReference type="Proteomes" id="UP001365846">
    <property type="component" value="Unassembled WGS sequence"/>
</dbReference>
<evidence type="ECO:0000313" key="3">
    <source>
        <dbReference type="EMBL" id="MEJ8815689.1"/>
    </source>
</evidence>
<evidence type="ECO:0000256" key="1">
    <source>
        <dbReference type="ARBA" id="ARBA00006987"/>
    </source>
</evidence>
<dbReference type="RefSeq" id="WP_340360887.1">
    <property type="nucleotide sequence ID" value="NZ_JBBKZU010000022.1"/>
</dbReference>
<dbReference type="Gene3D" id="3.40.190.10">
    <property type="entry name" value="Periplasmic binding protein-like II"/>
    <property type="match status" value="1"/>
</dbReference>
<protein>
    <submittedName>
        <fullName evidence="3">Tripartite tricarboxylate transporter substrate-binding protein</fullName>
    </submittedName>
</protein>
<dbReference type="PANTHER" id="PTHR42928:SF5">
    <property type="entry name" value="BLR1237 PROTEIN"/>
    <property type="match status" value="1"/>
</dbReference>
<feature type="signal peptide" evidence="2">
    <location>
        <begin position="1"/>
        <end position="24"/>
    </location>
</feature>
<gene>
    <name evidence="3" type="ORF">WKW77_31825</name>
</gene>
<dbReference type="EMBL" id="JBBKZU010000022">
    <property type="protein sequence ID" value="MEJ8815689.1"/>
    <property type="molecule type" value="Genomic_DNA"/>
</dbReference>
<evidence type="ECO:0000313" key="4">
    <source>
        <dbReference type="Proteomes" id="UP001365846"/>
    </source>
</evidence>
<keyword evidence="4" id="KW-1185">Reference proteome</keyword>
<dbReference type="SUPFAM" id="SSF53850">
    <property type="entry name" value="Periplasmic binding protein-like II"/>
    <property type="match status" value="1"/>
</dbReference>
<comment type="similarity">
    <text evidence="1">Belongs to the UPF0065 (bug) family.</text>
</comment>
<keyword evidence="2" id="KW-0732">Signal</keyword>
<reference evidence="3 4" key="1">
    <citation type="submission" date="2024-03" db="EMBL/GenBank/DDBJ databases">
        <title>Novel species of the genus Variovorax.</title>
        <authorList>
            <person name="Liu Q."/>
            <person name="Xin Y.-H."/>
        </authorList>
    </citation>
    <scope>NUCLEOTIDE SEQUENCE [LARGE SCALE GENOMIC DNA]</scope>
    <source>
        <strain evidence="3 4">KACC 18899</strain>
    </source>
</reference>
<name>A0ABU8VRZ7_9BURK</name>
<accession>A0ABU8VRZ7</accession>
<feature type="chain" id="PRO_5046631120" evidence="2">
    <location>
        <begin position="25"/>
        <end position="324"/>
    </location>
</feature>
<dbReference type="InterPro" id="IPR005064">
    <property type="entry name" value="BUG"/>
</dbReference>
<dbReference type="PIRSF" id="PIRSF017082">
    <property type="entry name" value="YflP"/>
    <property type="match status" value="1"/>
</dbReference>
<dbReference type="InterPro" id="IPR042100">
    <property type="entry name" value="Bug_dom1"/>
</dbReference>
<dbReference type="Pfam" id="PF03401">
    <property type="entry name" value="TctC"/>
    <property type="match status" value="1"/>
</dbReference>
<sequence length="324" mass="33989">MKRRNALCALASAGGLFAIPAAFAQNTSRSMLTLLVGFGAGSVPDLVARVIGRPMSETLGRTLLVDNRAGVAGQLALVALKQAPADGSAIAITPLAALTLYPSTYAKLPYDPVTDFTPICTVGVTDFAFVVSANHPARTLQEFVIWSRANPGKGSIGNPGTGSSPHFVAWAFAAAAGLDTEHVPYRLPTQISQELVGGTVAAGIASSSLFGELVKAGRLRVLATSGPQRGVMYPEVPTFAEAGYPTVIGQEWYTLFTHSGAALGQIASISAAAQGLRAREEVHKAMLDLGLALDIRDANWITKRMAEETARWREVATRAGFKAL</sequence>
<comment type="caution">
    <text evidence="3">The sequence shown here is derived from an EMBL/GenBank/DDBJ whole genome shotgun (WGS) entry which is preliminary data.</text>
</comment>